<gene>
    <name evidence="2" type="ORF">BJ508DRAFT_313096</name>
</gene>
<feature type="compositionally biased region" description="Basic and acidic residues" evidence="1">
    <location>
        <begin position="577"/>
        <end position="602"/>
    </location>
</feature>
<feature type="region of interest" description="Disordered" evidence="1">
    <location>
        <begin position="566"/>
        <end position="622"/>
    </location>
</feature>
<feature type="compositionally biased region" description="Acidic residues" evidence="1">
    <location>
        <begin position="611"/>
        <end position="622"/>
    </location>
</feature>
<feature type="compositionally biased region" description="Polar residues" evidence="1">
    <location>
        <begin position="525"/>
        <end position="542"/>
    </location>
</feature>
<dbReference type="EMBL" id="ML119797">
    <property type="protein sequence ID" value="RPA74197.1"/>
    <property type="molecule type" value="Genomic_DNA"/>
</dbReference>
<protein>
    <submittedName>
        <fullName evidence="2">Uncharacterized protein</fullName>
    </submittedName>
</protein>
<accession>A0A3N4HLS9</accession>
<dbReference type="Proteomes" id="UP000275078">
    <property type="component" value="Unassembled WGS sequence"/>
</dbReference>
<dbReference type="AlphaFoldDB" id="A0A3N4HLS9"/>
<feature type="region of interest" description="Disordered" evidence="1">
    <location>
        <begin position="370"/>
        <end position="550"/>
    </location>
</feature>
<feature type="compositionally biased region" description="Polar residues" evidence="1">
    <location>
        <begin position="370"/>
        <end position="382"/>
    </location>
</feature>
<sequence length="683" mass="76290">MDRPSIPFSNLPHSSRRAFLDSRQVPHNHTTFHKRRDKTTNNNQSLRTGNGLLAVPIGGHSQNLRSAIAEFYRLSQRHIRQSARKDRIRTFKLSRDEASLFYKASDKLRGGKQQAKIKVSYHRGTLTITMASWYHEMSTREFADFCRDSYSFLLTSEFSGRQGPTQLRLKECGQPRLTKEYLARNQHSDTNSTVDPRRTIGAVPDTGFYTGNHEICYGRLYPPVVFETAVSQSLSSLTKKLVEWVCCCMGRVCMAVGLYCPPYKLDKTKPAIAPPLRLLVYGKVDINDTRTKFPVACLCDEWIINPEGEVQTGHYDFPVKYFTYVQEAKRNASGYKEVPTGLNEATMRFCFETFAENVKERIKSSKAFNQGSVASSGGNDQSGYLEGAEPPVHPDDRQNTDSDYSQMEEDTSASVSMDCRVHDSDYVPSSGSAASDTSMVSHLSDGDSAILRPHDRSDSPAMTASASSPDRRNSTDKAENRPTSPDELAMDISPPRLPRQRVSRHKAPRQTSRGGNDDDEEYHPSSDSSKADTSMETVSSDGNLLDEIEGPVRGQPLASCLRIQKHQRQPLSVVPDEDTRASTDEDGRGSDGGYHADHEVYKSDSSFSLPDDVDEKPDQEYDDYTTSPEIERAVLENFRTQVDTLVANALERGIADSDVGNGPGEAITEEETIEYLHEIDGFF</sequence>
<feature type="compositionally biased region" description="Polar residues" evidence="1">
    <location>
        <begin position="427"/>
        <end position="441"/>
    </location>
</feature>
<feature type="compositionally biased region" description="Basic and acidic residues" evidence="1">
    <location>
        <begin position="469"/>
        <end position="480"/>
    </location>
</feature>
<evidence type="ECO:0000313" key="2">
    <source>
        <dbReference type="EMBL" id="RPA74197.1"/>
    </source>
</evidence>
<evidence type="ECO:0000313" key="3">
    <source>
        <dbReference type="Proteomes" id="UP000275078"/>
    </source>
</evidence>
<feature type="compositionally biased region" description="Basic residues" evidence="1">
    <location>
        <begin position="498"/>
        <end position="508"/>
    </location>
</feature>
<name>A0A3N4HLS9_ASCIM</name>
<organism evidence="2 3">
    <name type="scientific">Ascobolus immersus RN42</name>
    <dbReference type="NCBI Taxonomy" id="1160509"/>
    <lineage>
        <taxon>Eukaryota</taxon>
        <taxon>Fungi</taxon>
        <taxon>Dikarya</taxon>
        <taxon>Ascomycota</taxon>
        <taxon>Pezizomycotina</taxon>
        <taxon>Pezizomycetes</taxon>
        <taxon>Pezizales</taxon>
        <taxon>Ascobolaceae</taxon>
        <taxon>Ascobolus</taxon>
    </lineage>
</organism>
<proteinExistence type="predicted"/>
<reference evidence="2 3" key="1">
    <citation type="journal article" date="2018" name="Nat. Ecol. Evol.">
        <title>Pezizomycetes genomes reveal the molecular basis of ectomycorrhizal truffle lifestyle.</title>
        <authorList>
            <person name="Murat C."/>
            <person name="Payen T."/>
            <person name="Noel B."/>
            <person name="Kuo A."/>
            <person name="Morin E."/>
            <person name="Chen J."/>
            <person name="Kohler A."/>
            <person name="Krizsan K."/>
            <person name="Balestrini R."/>
            <person name="Da Silva C."/>
            <person name="Montanini B."/>
            <person name="Hainaut M."/>
            <person name="Levati E."/>
            <person name="Barry K.W."/>
            <person name="Belfiori B."/>
            <person name="Cichocki N."/>
            <person name="Clum A."/>
            <person name="Dockter R.B."/>
            <person name="Fauchery L."/>
            <person name="Guy J."/>
            <person name="Iotti M."/>
            <person name="Le Tacon F."/>
            <person name="Lindquist E.A."/>
            <person name="Lipzen A."/>
            <person name="Malagnac F."/>
            <person name="Mello A."/>
            <person name="Molinier V."/>
            <person name="Miyauchi S."/>
            <person name="Poulain J."/>
            <person name="Riccioni C."/>
            <person name="Rubini A."/>
            <person name="Sitrit Y."/>
            <person name="Splivallo R."/>
            <person name="Traeger S."/>
            <person name="Wang M."/>
            <person name="Zifcakova L."/>
            <person name="Wipf D."/>
            <person name="Zambonelli A."/>
            <person name="Paolocci F."/>
            <person name="Nowrousian M."/>
            <person name="Ottonello S."/>
            <person name="Baldrian P."/>
            <person name="Spatafora J.W."/>
            <person name="Henrissat B."/>
            <person name="Nagy L.G."/>
            <person name="Aury J.M."/>
            <person name="Wincker P."/>
            <person name="Grigoriev I.V."/>
            <person name="Bonfante P."/>
            <person name="Martin F.M."/>
        </authorList>
    </citation>
    <scope>NUCLEOTIDE SEQUENCE [LARGE SCALE GENOMIC DNA]</scope>
    <source>
        <strain evidence="2 3">RN42</strain>
    </source>
</reference>
<dbReference type="OrthoDB" id="76567at2759"/>
<evidence type="ECO:0000256" key="1">
    <source>
        <dbReference type="SAM" id="MobiDB-lite"/>
    </source>
</evidence>
<keyword evidence="3" id="KW-1185">Reference proteome</keyword>